<sequence length="343" mass="38962">MKILFLSFLACLFALNASAQIIPNPIKPSDTIKVVKPAPVQDTLLVVLDTITLEPPMLVFWTEKNAVGLNFNEVAFINWNAGGNNSISALVHGNFERNYTKKLLSWKNRGSFKYGLNAQEDREVRKTDDEFRLNSSFGYRKDSISNWYYSAKFTFNTQIANGYKYPETDKPISKFMAPGYLFVGVGSQYSSHDESLDVYISPLTQKSTFVLDQRLANEGMFGVQRAQYDDLGNLIKEGESVRTEIGFLVTSNFAKEIFTNVKLDNRISLYSDYLNKFGNVDVDWEVNADLKVNDFIRANIGTQLRYDDDVKYKEDTNGDGNLETFGPRVQFKQLLGVGVIYEF</sequence>
<organism evidence="2 3">
    <name type="scientific">Salegentibacter flavus</name>
    <dbReference type="NCBI Taxonomy" id="287099"/>
    <lineage>
        <taxon>Bacteria</taxon>
        <taxon>Pseudomonadati</taxon>
        <taxon>Bacteroidota</taxon>
        <taxon>Flavobacteriia</taxon>
        <taxon>Flavobacteriales</taxon>
        <taxon>Flavobacteriaceae</taxon>
        <taxon>Salegentibacter</taxon>
    </lineage>
</organism>
<evidence type="ECO:0000313" key="2">
    <source>
        <dbReference type="EMBL" id="SFN24738.1"/>
    </source>
</evidence>
<gene>
    <name evidence="2" type="ORF">SAMN05660413_00008</name>
</gene>
<dbReference type="Proteomes" id="UP000199153">
    <property type="component" value="Unassembled WGS sequence"/>
</dbReference>
<dbReference type="Pfam" id="PF11276">
    <property type="entry name" value="DUF3078"/>
    <property type="match status" value="1"/>
</dbReference>
<keyword evidence="3" id="KW-1185">Reference proteome</keyword>
<dbReference type="RefSeq" id="WP_093404305.1">
    <property type="nucleotide sequence ID" value="NZ_FOVL01000001.1"/>
</dbReference>
<dbReference type="InterPro" id="IPR021428">
    <property type="entry name" value="DUF3078"/>
</dbReference>
<feature type="signal peptide" evidence="1">
    <location>
        <begin position="1"/>
        <end position="19"/>
    </location>
</feature>
<evidence type="ECO:0008006" key="4">
    <source>
        <dbReference type="Google" id="ProtNLM"/>
    </source>
</evidence>
<protein>
    <recommendedName>
        <fullName evidence="4">DUF3078 domain-containing protein</fullName>
    </recommendedName>
</protein>
<dbReference type="STRING" id="287099.SAMN05660413_00008"/>
<evidence type="ECO:0000313" key="3">
    <source>
        <dbReference type="Proteomes" id="UP000199153"/>
    </source>
</evidence>
<proteinExistence type="predicted"/>
<dbReference type="EMBL" id="FOVL01000001">
    <property type="protein sequence ID" value="SFN24738.1"/>
    <property type="molecule type" value="Genomic_DNA"/>
</dbReference>
<dbReference type="OrthoDB" id="1495718at2"/>
<accession>A0A1I4XFP2</accession>
<feature type="chain" id="PRO_5011630398" description="DUF3078 domain-containing protein" evidence="1">
    <location>
        <begin position="20"/>
        <end position="343"/>
    </location>
</feature>
<evidence type="ECO:0000256" key="1">
    <source>
        <dbReference type="SAM" id="SignalP"/>
    </source>
</evidence>
<keyword evidence="1" id="KW-0732">Signal</keyword>
<reference evidence="2 3" key="1">
    <citation type="submission" date="2016-10" db="EMBL/GenBank/DDBJ databases">
        <authorList>
            <person name="de Groot N.N."/>
        </authorList>
    </citation>
    <scope>NUCLEOTIDE SEQUENCE [LARGE SCALE GENOMIC DNA]</scope>
    <source>
        <strain evidence="2 3">DSM 17794</strain>
    </source>
</reference>
<dbReference type="AlphaFoldDB" id="A0A1I4XFP2"/>
<name>A0A1I4XFP2_9FLAO</name>